<dbReference type="InterPro" id="IPR042104">
    <property type="entry name" value="PKS_dehydratase_sf"/>
</dbReference>
<dbReference type="Gene3D" id="3.30.70.3290">
    <property type="match status" value="1"/>
</dbReference>
<evidence type="ECO:0000259" key="10">
    <source>
        <dbReference type="PROSITE" id="PS52019"/>
    </source>
</evidence>
<proteinExistence type="predicted"/>
<dbReference type="InterPro" id="IPR056501">
    <property type="entry name" value="NAD-bd_HRPKS_sdrA"/>
</dbReference>
<dbReference type="STRING" id="985895.E5AAB0"/>
<feature type="active site" description="Proton acceptor; for dehydratase activity" evidence="7">
    <location>
        <position position="1005"/>
    </location>
</feature>
<dbReference type="InterPro" id="IPR020806">
    <property type="entry name" value="PKS_PP-bd"/>
</dbReference>
<name>E5AAB0_LEPMJ</name>
<dbReference type="Gene3D" id="3.40.47.10">
    <property type="match status" value="1"/>
</dbReference>
<dbReference type="SUPFAM" id="SSF53335">
    <property type="entry name" value="S-adenosyl-L-methionine-dependent methyltransferases"/>
    <property type="match status" value="1"/>
</dbReference>
<feature type="region of interest" description="C-terminal hotdog fold" evidence="7">
    <location>
        <begin position="1134"/>
        <end position="1298"/>
    </location>
</feature>
<dbReference type="Pfam" id="PF08240">
    <property type="entry name" value="ADH_N"/>
    <property type="match status" value="1"/>
</dbReference>
<dbReference type="Gene3D" id="3.90.180.10">
    <property type="entry name" value="Medium-chain alcohol dehydrogenases, catalytic domain"/>
    <property type="match status" value="1"/>
</dbReference>
<dbReference type="GO" id="GO:0006633">
    <property type="term" value="P:fatty acid biosynthetic process"/>
    <property type="evidence" value="ECO:0007669"/>
    <property type="project" value="TreeGrafter"/>
</dbReference>
<evidence type="ECO:0000256" key="4">
    <source>
        <dbReference type="ARBA" id="ARBA00022857"/>
    </source>
</evidence>
<dbReference type="InterPro" id="IPR050091">
    <property type="entry name" value="PKS_NRPS_Biosynth_Enz"/>
</dbReference>
<dbReference type="SMART" id="SM00823">
    <property type="entry name" value="PKS_PP"/>
    <property type="match status" value="1"/>
</dbReference>
<dbReference type="Gene3D" id="3.40.366.10">
    <property type="entry name" value="Malonyl-Coenzyme A Acyl Carrier Protein, domain 2"/>
    <property type="match status" value="1"/>
</dbReference>
<dbReference type="PANTHER" id="PTHR43775">
    <property type="entry name" value="FATTY ACID SYNTHASE"/>
    <property type="match status" value="1"/>
</dbReference>
<dbReference type="PANTHER" id="PTHR43775:SF29">
    <property type="entry name" value="ASPERFURANONE POLYKETIDE SYNTHASE AFOG-RELATED"/>
    <property type="match status" value="1"/>
</dbReference>
<dbReference type="InterPro" id="IPR036291">
    <property type="entry name" value="NAD(P)-bd_dom_sf"/>
</dbReference>
<organism evidence="12">
    <name type="scientific">Leptosphaeria maculans (strain JN3 / isolate v23.1.3 / race Av1-4-5-6-7-8)</name>
    <name type="common">Blackleg fungus</name>
    <name type="synonym">Phoma lingam</name>
    <dbReference type="NCBI Taxonomy" id="985895"/>
    <lineage>
        <taxon>Eukaryota</taxon>
        <taxon>Fungi</taxon>
        <taxon>Dikarya</taxon>
        <taxon>Ascomycota</taxon>
        <taxon>Pezizomycotina</taxon>
        <taxon>Dothideomycetes</taxon>
        <taxon>Pleosporomycetidae</taxon>
        <taxon>Pleosporales</taxon>
        <taxon>Pleosporineae</taxon>
        <taxon>Leptosphaeriaceae</taxon>
        <taxon>Plenodomus</taxon>
        <taxon>Plenodomus lingam/Leptosphaeria maculans species complex</taxon>
    </lineage>
</organism>
<dbReference type="InterPro" id="IPR014030">
    <property type="entry name" value="Ketoacyl_synth_N"/>
</dbReference>
<dbReference type="Pfam" id="PF14765">
    <property type="entry name" value="PS-DH"/>
    <property type="match status" value="1"/>
</dbReference>
<feature type="active site" description="Proton donor; for dehydratase activity" evidence="7">
    <location>
        <position position="1200"/>
    </location>
</feature>
<dbReference type="InterPro" id="IPR049551">
    <property type="entry name" value="PKS_DH_C"/>
</dbReference>
<dbReference type="OrthoDB" id="329835at2759"/>
<keyword evidence="12" id="KW-1185">Reference proteome</keyword>
<dbReference type="InterPro" id="IPR013154">
    <property type="entry name" value="ADH-like_N"/>
</dbReference>
<dbReference type="InterPro" id="IPR011032">
    <property type="entry name" value="GroES-like_sf"/>
</dbReference>
<dbReference type="GO" id="GO:0004312">
    <property type="term" value="F:fatty acid synthase activity"/>
    <property type="evidence" value="ECO:0007669"/>
    <property type="project" value="TreeGrafter"/>
</dbReference>
<dbReference type="SUPFAM" id="SSF55048">
    <property type="entry name" value="Probable ACP-binding domain of malonyl-CoA ACP transacylase"/>
    <property type="match status" value="1"/>
</dbReference>
<dbReference type="InterPro" id="IPR020843">
    <property type="entry name" value="ER"/>
</dbReference>
<feature type="region of interest" description="N-terminal hotdog fold" evidence="7">
    <location>
        <begin position="973"/>
        <end position="1112"/>
    </location>
</feature>
<evidence type="ECO:0000256" key="7">
    <source>
        <dbReference type="PROSITE-ProRule" id="PRU01363"/>
    </source>
</evidence>
<dbReference type="Pfam" id="PF08659">
    <property type="entry name" value="KR"/>
    <property type="match status" value="1"/>
</dbReference>
<dbReference type="PROSITE" id="PS52004">
    <property type="entry name" value="KS3_2"/>
    <property type="match status" value="1"/>
</dbReference>
<dbReference type="OMA" id="GCLLQEY"/>
<evidence type="ECO:0000313" key="11">
    <source>
        <dbReference type="EMBL" id="CBY00601.1"/>
    </source>
</evidence>
<protein>
    <submittedName>
        <fullName evidence="11">Similar to polyketide synthase</fullName>
    </submittedName>
</protein>
<evidence type="ECO:0000256" key="2">
    <source>
        <dbReference type="ARBA" id="ARBA00022553"/>
    </source>
</evidence>
<keyword evidence="5" id="KW-0511">Multifunctional enzyme</keyword>
<dbReference type="SUPFAM" id="SSF52151">
    <property type="entry name" value="FabD/lysophospholipase-like"/>
    <property type="match status" value="1"/>
</dbReference>
<dbReference type="InterPro" id="IPR029063">
    <property type="entry name" value="SAM-dependent_MTases_sf"/>
</dbReference>
<dbReference type="Pfam" id="PF23297">
    <property type="entry name" value="ACP_SdgA_C"/>
    <property type="match status" value="1"/>
</dbReference>
<dbReference type="Proteomes" id="UP000002668">
    <property type="component" value="Genome"/>
</dbReference>
<dbReference type="InterPro" id="IPR014031">
    <property type="entry name" value="Ketoacyl_synth_C"/>
</dbReference>
<keyword evidence="1" id="KW-0596">Phosphopantetheine</keyword>
<dbReference type="Pfam" id="PF08242">
    <property type="entry name" value="Methyltransf_12"/>
    <property type="match status" value="1"/>
</dbReference>
<dbReference type="InterPro" id="IPR016035">
    <property type="entry name" value="Acyl_Trfase/lysoPLipase"/>
</dbReference>
<evidence type="ECO:0000256" key="1">
    <source>
        <dbReference type="ARBA" id="ARBA00022450"/>
    </source>
</evidence>
<dbReference type="GeneID" id="13292231"/>
<dbReference type="PROSITE" id="PS50075">
    <property type="entry name" value="CARRIER"/>
    <property type="match status" value="1"/>
</dbReference>
<evidence type="ECO:0000259" key="8">
    <source>
        <dbReference type="PROSITE" id="PS50075"/>
    </source>
</evidence>
<dbReference type="InterPro" id="IPR001227">
    <property type="entry name" value="Ac_transferase_dom_sf"/>
</dbReference>
<dbReference type="PROSITE" id="PS52019">
    <property type="entry name" value="PKS_MFAS_DH"/>
    <property type="match status" value="1"/>
</dbReference>
<dbReference type="Pfam" id="PF02801">
    <property type="entry name" value="Ketoacyl-synt_C"/>
    <property type="match status" value="1"/>
</dbReference>
<dbReference type="CDD" id="cd00833">
    <property type="entry name" value="PKS"/>
    <property type="match status" value="1"/>
</dbReference>
<gene>
    <name evidence="11" type="ORF">LEMA_P017310.1</name>
</gene>
<dbReference type="Pfam" id="PF21089">
    <property type="entry name" value="PKS_DH_N"/>
    <property type="match status" value="1"/>
</dbReference>
<dbReference type="HOGENOM" id="CLU_000022_31_0_1"/>
<dbReference type="SMART" id="SM00822">
    <property type="entry name" value="PKS_KR"/>
    <property type="match status" value="1"/>
</dbReference>
<dbReference type="InterPro" id="IPR013217">
    <property type="entry name" value="Methyltransf_12"/>
</dbReference>
<keyword evidence="4" id="KW-0521">NADP</keyword>
<dbReference type="CDD" id="cd05195">
    <property type="entry name" value="enoyl_red"/>
    <property type="match status" value="1"/>
</dbReference>
<dbReference type="InterPro" id="IPR049900">
    <property type="entry name" value="PKS_mFAS_DH"/>
</dbReference>
<dbReference type="SMART" id="SM00825">
    <property type="entry name" value="PKS_KS"/>
    <property type="match status" value="1"/>
</dbReference>
<evidence type="ECO:0000256" key="3">
    <source>
        <dbReference type="ARBA" id="ARBA00022679"/>
    </source>
</evidence>
<keyword evidence="2" id="KW-0597">Phosphoprotein</keyword>
<dbReference type="Gene3D" id="3.40.50.150">
    <property type="entry name" value="Vaccinia Virus protein VP39"/>
    <property type="match status" value="1"/>
</dbReference>
<dbReference type="Pfam" id="PF00107">
    <property type="entry name" value="ADH_zinc_N"/>
    <property type="match status" value="1"/>
</dbReference>
<feature type="domain" description="PKS/mFAS DH" evidence="10">
    <location>
        <begin position="973"/>
        <end position="1298"/>
    </location>
</feature>
<dbReference type="GO" id="GO:0044550">
    <property type="term" value="P:secondary metabolite biosynthetic process"/>
    <property type="evidence" value="ECO:0007669"/>
    <property type="project" value="TreeGrafter"/>
</dbReference>
<keyword evidence="6" id="KW-0012">Acyltransferase</keyword>
<dbReference type="InterPro" id="IPR020807">
    <property type="entry name" value="PKS_DH"/>
</dbReference>
<dbReference type="Pfam" id="PF00698">
    <property type="entry name" value="Acyl_transf_1"/>
    <property type="match status" value="1"/>
</dbReference>
<dbReference type="InterPro" id="IPR009081">
    <property type="entry name" value="PP-bd_ACP"/>
</dbReference>
<sequence length="2589" mass="285978">MSNSHYTGLGNENREVTTTVAQDDKFGPIAVIGFAHKLPQDVTSADSLWKLLVERRTTVTEVPMNRWNIDGFYRSHGSRPSTVKNRGGHFLTDDPGRFDAPFFSITPAEAECMDPQQRFLLETSYHALENAGIPMEAAMGSKTSVHVGCLLQEYSQISQRDAMPGTYQIIGSSGLAMLANRVSWFYDLKGPSMTIDTACSGSLVALHLACQELNAGSVNMALACGSNLCLLPDSCSLLSQLNMMSPDGVCHSFDERANGYAKSEGFGVLVLKRFSQAVQDGDTIRAVIRATGCNSDGRTPSITSPSQKAQEKLIRETYHRGGLSLDETRFFEAHGTGTPVGDPCEATTISNVFAVRTKADPMYVGALKSNLGHSEGASGVAGVIKAILALEKGIIPPNVYPERVNPIISSTCRNLHFPLTSIDWPTMGVRRASVNAFGYGGTNAHVVIDDALSFFEAKGLKGRHNTTRLKSTLGQDLLLNGRTNRMSRHDSMTEDRICNTQLAKFAKSTYKLLVLSAFDESAVHRSIKTHSEWLRSQQSHSDSRVDVSDLAHTLSHNRTSFPWRSFCVTGSETFFDNVWSTPIRSKQRIDLCFVFTGQGAQWYGMGRELMKYSIFYESMIEADRVFSSLGSEWSMMEQLYHISRDDTFIDSPDLSQPICTALQIAMVELLRSWNVRPSTVLGHSSGEIAAAYANGAISKESAWMIAYMRGLAVVIIRDILQSTGAMVAVPATLEAISPLLKLHNRTYPADRVSIACYNSPSNLTISGSHAAVDQLISRLVERNITYKVLRVDVAYHSHHMRPVAIVYDKLLRSITPGQQHGVGSTFISTVTGKALEDASILRKPSYWIENLTAPVKFSPAMMKASSDFILEIGPHFTLKSPIRDILNVNGRDIRTDYCSVLQRGCSADFTAMECVGRLHALGLPVDISQVNLGVVSDAKMLTNLPSYPFSDKTKYWLEGRTSKQYRFREYLNHELLGTRSDDWNPHEARWTNRIILDQSSYLLDHQINGSVLLPAAGMLVMAIEAMRQLHTSRTSLRGYKMKDVTFSNTITITPESNGTEVQLTLRPSQVSKTPWTSAQHETSWNIFSIFMYESAGWTLCCSGAIAVEYTNEHGVLEEEYDRMKSHKTALRRCQVGVNSSDIYSAFEKAGLVYGPRFQAMEEVRELRGTEAIGNVNIHHWKLHDPDSPMDPHLIHPAALDAILQMSFPAYSIYAKNASATTLPTGFRSLWISENLANVCPNSKVSVHARVTGRGFRNKMFGITAALVDEEELSFSGDMETTTIGRGASTTDADGSGAKILYKIEAKPDVDLLPRNIIDLKPSLRPTPEKELEMALKKEALCRLIMRDALSKLPDDLGRLPEYLLEYIDWMRSQAVDHVILPHESIYSLCEQLETSDTEGRLLSWISKNLNSILACETNALDLLLEDDALSQFHPENCAEKHVLSYATNHLDLLAHKYPNMHVLEISAGTGSTTSHVLTALKDRFAEYVYTDTTSVLFEKANERFNLRSKMAFKVLDPCEDFAGQGFEDGSFDLVITPCDLFTTATFRDRLARYRRLLRPQGRIVLLNQPRKSLPERFILGLTGVYTEIGQVGCSSIGNNYLDQILVESSFSGIDFSVQTHAHEDEDALPQVVISTAVSFPSDSHPTIHVIYEDSSRAQMDILEEICNRSSSQDDETIIIAVPWSNVNKYNLKDRTCIFLPSLDARIQPLEHMEDDTLESLKQLISMTSTLIWISTNTRKPARSPTESLVPGLVRTLATETEDNRLVSLSLDIDIDISDHAAMAASASHTIMKVARTFLHPRAVYEDEYVEVDGVLHIPRVVDDRDMATHVAFIQQRDTRSATKPWKELKRPHLSIRTAGYLDTLYFEESTKDGNDDGNGNEKGETALASDEVLIQVKAVGLGVRDLLVALGQVHDDVFGTDIAGVVEQVSEPNDHGLRIGDCVFGVARDGVAQVVRTKAFQLRRMPLDMDWVEAATYPATYCTAYHGLVNCARIRKDDVVLVHRGVGRLGQAAVQIAQLYGCSVIVTVESSEEMAYMHGAYRIPSSHLLLTRSAGSAQSIRKLANERGVDVIFNPNTAAESTNDLWDTIAPFGRFVEVIRSDAFTSTVNASNPQHKQTAKNNCISISVDFQELMRHSVFAGILRDVGDIIDSGRLSHPSAVQVFHQGGVEAAFRALQDPENRSRVVIEMASEEIIQMELAPSTKSLFDPRSTYLIVGAFGGIGENVTRWMVQNGAKNLILPSRSVVEGTSSHRELFVHNLRAEGAIVQVPVCDIANRAQLERTLEELKDMPPVKGCVQAAMVLQDSSFANMTADKWNEVLAPKVAGSWNLHNLLPDDLDFFVMMSSSTGIMGSFGQSNYTAGNTYQDELAAHRVKHGQRAVALAFSMVVGAGYVEQNAAVQALLRVRGMLEEVTLDDIYNLMTLCCDPERMDAAHIGPQIITSLTLPADLRAMNIVAPLGSTRPLYSYLDTLPSRFDEAAQKDLKESKKLPSALLPDATTLDEAVAIITEAIQDQLSSLLVVSKDDIDIKNAVHKYGVDSLVAVEMKNWLAKAVGSDISTTEILGDVSIDVLAGRVATMSRFVSDELKG</sequence>
<dbReference type="InterPro" id="IPR049552">
    <property type="entry name" value="PKS_DH_N"/>
</dbReference>
<dbReference type="Gene3D" id="3.10.129.110">
    <property type="entry name" value="Polyketide synthase dehydratase"/>
    <property type="match status" value="1"/>
</dbReference>
<dbReference type="eggNOG" id="KOG1202">
    <property type="taxonomic scope" value="Eukaryota"/>
</dbReference>
<dbReference type="InterPro" id="IPR016036">
    <property type="entry name" value="Malonyl_transacylase_ACP-bd"/>
</dbReference>
<accession>E5AAB0</accession>
<dbReference type="VEuPathDB" id="FungiDB:LEMA_P017310.1"/>
<dbReference type="GO" id="GO:0016491">
    <property type="term" value="F:oxidoreductase activity"/>
    <property type="evidence" value="ECO:0007669"/>
    <property type="project" value="InterPro"/>
</dbReference>
<dbReference type="SUPFAM" id="SSF53901">
    <property type="entry name" value="Thiolase-like"/>
    <property type="match status" value="1"/>
</dbReference>
<reference evidence="12" key="1">
    <citation type="journal article" date="2011" name="Nat. Commun.">
        <title>Effector diversification within compartments of the Leptosphaeria maculans genome affected by Repeat-Induced Point mutations.</title>
        <authorList>
            <person name="Rouxel T."/>
            <person name="Grandaubert J."/>
            <person name="Hane J.K."/>
            <person name="Hoede C."/>
            <person name="van de Wouw A.P."/>
            <person name="Couloux A."/>
            <person name="Dominguez V."/>
            <person name="Anthouard V."/>
            <person name="Bally P."/>
            <person name="Bourras S."/>
            <person name="Cozijnsen A.J."/>
            <person name="Ciuffetti L.M."/>
            <person name="Degrave A."/>
            <person name="Dilmaghani A."/>
            <person name="Duret L."/>
            <person name="Fudal I."/>
            <person name="Goodwin S.B."/>
            <person name="Gout L."/>
            <person name="Glaser N."/>
            <person name="Linglin J."/>
            <person name="Kema G.H.J."/>
            <person name="Lapalu N."/>
            <person name="Lawrence C.B."/>
            <person name="May K."/>
            <person name="Meyer M."/>
            <person name="Ollivier B."/>
            <person name="Poulain J."/>
            <person name="Schoch C.L."/>
            <person name="Simon A."/>
            <person name="Spatafora J.W."/>
            <person name="Stachowiak A."/>
            <person name="Turgeon B.G."/>
            <person name="Tyler B.M."/>
            <person name="Vincent D."/>
            <person name="Weissenbach J."/>
            <person name="Amselem J."/>
            <person name="Quesneville H."/>
            <person name="Oliver R.P."/>
            <person name="Wincker P."/>
            <person name="Balesdent M.-H."/>
            <person name="Howlett B.J."/>
        </authorList>
    </citation>
    <scope>NUCLEOTIDE SEQUENCE [LARGE SCALE GENOMIC DNA]</scope>
    <source>
        <strain evidence="12">JN3 / isolate v23.1.3 / race Av1-4-5-6-7-8</strain>
    </source>
</reference>
<evidence type="ECO:0000313" key="12">
    <source>
        <dbReference type="Proteomes" id="UP000002668"/>
    </source>
</evidence>
<evidence type="ECO:0000259" key="9">
    <source>
        <dbReference type="PROSITE" id="PS52004"/>
    </source>
</evidence>
<dbReference type="InterPro" id="IPR013968">
    <property type="entry name" value="PKS_KR"/>
</dbReference>
<dbReference type="InterPro" id="IPR057326">
    <property type="entry name" value="KR_dom"/>
</dbReference>
<dbReference type="Gene3D" id="3.40.50.720">
    <property type="entry name" value="NAD(P)-binding Rossmann-like Domain"/>
    <property type="match status" value="1"/>
</dbReference>
<dbReference type="InterPro" id="IPR014043">
    <property type="entry name" value="Acyl_transferase_dom"/>
</dbReference>
<dbReference type="SMART" id="SM00826">
    <property type="entry name" value="PKS_DH"/>
    <property type="match status" value="1"/>
</dbReference>
<dbReference type="SMART" id="SM00829">
    <property type="entry name" value="PKS_ER"/>
    <property type="match status" value="1"/>
</dbReference>
<dbReference type="InterPro" id="IPR013149">
    <property type="entry name" value="ADH-like_C"/>
</dbReference>
<keyword evidence="3" id="KW-0808">Transferase</keyword>
<feature type="domain" description="Ketosynthase family 3 (KS3)" evidence="9">
    <location>
        <begin position="26"/>
        <end position="450"/>
    </location>
</feature>
<dbReference type="InParanoid" id="E5AAB0"/>
<evidence type="ECO:0000256" key="5">
    <source>
        <dbReference type="ARBA" id="ARBA00023268"/>
    </source>
</evidence>
<dbReference type="SUPFAM" id="SSF51735">
    <property type="entry name" value="NAD(P)-binding Rossmann-fold domains"/>
    <property type="match status" value="2"/>
</dbReference>
<dbReference type="SMART" id="SM00827">
    <property type="entry name" value="PKS_AT"/>
    <property type="match status" value="1"/>
</dbReference>
<dbReference type="Gene3D" id="1.10.1200.10">
    <property type="entry name" value="ACP-like"/>
    <property type="match status" value="1"/>
</dbReference>
<dbReference type="InterPro" id="IPR016039">
    <property type="entry name" value="Thiolase-like"/>
</dbReference>
<dbReference type="InterPro" id="IPR020841">
    <property type="entry name" value="PKS_Beta-ketoAc_synthase_dom"/>
</dbReference>
<dbReference type="SUPFAM" id="SSF47336">
    <property type="entry name" value="ACP-like"/>
    <property type="match status" value="1"/>
</dbReference>
<dbReference type="InterPro" id="IPR036736">
    <property type="entry name" value="ACP-like_sf"/>
</dbReference>
<dbReference type="SUPFAM" id="SSF50129">
    <property type="entry name" value="GroES-like"/>
    <property type="match status" value="1"/>
</dbReference>
<dbReference type="Pfam" id="PF23114">
    <property type="entry name" value="NAD-bd_HRPKS_sdrA"/>
    <property type="match status" value="1"/>
</dbReference>
<dbReference type="GO" id="GO:0031177">
    <property type="term" value="F:phosphopantetheine binding"/>
    <property type="evidence" value="ECO:0007669"/>
    <property type="project" value="InterPro"/>
</dbReference>
<feature type="domain" description="Carrier" evidence="8">
    <location>
        <begin position="2503"/>
        <end position="2580"/>
    </location>
</feature>
<dbReference type="EMBL" id="FP929138">
    <property type="protein sequence ID" value="CBY00601.1"/>
    <property type="molecule type" value="Genomic_DNA"/>
</dbReference>
<evidence type="ECO:0000256" key="6">
    <source>
        <dbReference type="ARBA" id="ARBA00023315"/>
    </source>
</evidence>
<dbReference type="Pfam" id="PF00109">
    <property type="entry name" value="ketoacyl-synt"/>
    <property type="match status" value="1"/>
</dbReference>